<proteinExistence type="predicted"/>
<name>A0ABQ8W3W3_PENCH</name>
<reference evidence="2 3" key="1">
    <citation type="journal article" date="2023" name="IMA Fungus">
        <title>Comparative genomic study of the Penicillium genus elucidates a diverse pangenome and 15 lateral gene transfer events.</title>
        <authorList>
            <person name="Petersen C."/>
            <person name="Sorensen T."/>
            <person name="Nielsen M.R."/>
            <person name="Sondergaard T.E."/>
            <person name="Sorensen J.L."/>
            <person name="Fitzpatrick D.A."/>
            <person name="Frisvad J.C."/>
            <person name="Nielsen K.L."/>
        </authorList>
    </citation>
    <scope>NUCLEOTIDE SEQUENCE [LARGE SCALE GENOMIC DNA]</scope>
    <source>
        <strain evidence="2 3">IBT 3361</strain>
    </source>
</reference>
<evidence type="ECO:0000313" key="3">
    <source>
        <dbReference type="Proteomes" id="UP001220256"/>
    </source>
</evidence>
<gene>
    <name evidence="2" type="ORF">N7505_010495</name>
</gene>
<evidence type="ECO:0000313" key="2">
    <source>
        <dbReference type="EMBL" id="KAJ5255344.1"/>
    </source>
</evidence>
<keyword evidence="3" id="KW-1185">Reference proteome</keyword>
<feature type="region of interest" description="Disordered" evidence="1">
    <location>
        <begin position="29"/>
        <end position="48"/>
    </location>
</feature>
<dbReference type="Proteomes" id="UP001220256">
    <property type="component" value="Unassembled WGS sequence"/>
</dbReference>
<protein>
    <submittedName>
        <fullName evidence="2">Uncharacterized protein</fullName>
    </submittedName>
</protein>
<dbReference type="EMBL" id="JAPVEB010000010">
    <property type="protein sequence ID" value="KAJ5255344.1"/>
    <property type="molecule type" value="Genomic_DNA"/>
</dbReference>
<comment type="caution">
    <text evidence="2">The sequence shown here is derived from an EMBL/GenBank/DDBJ whole genome shotgun (WGS) entry which is preliminary data.</text>
</comment>
<organism evidence="2 3">
    <name type="scientific">Penicillium chrysogenum</name>
    <name type="common">Penicillium notatum</name>
    <dbReference type="NCBI Taxonomy" id="5076"/>
    <lineage>
        <taxon>Eukaryota</taxon>
        <taxon>Fungi</taxon>
        <taxon>Dikarya</taxon>
        <taxon>Ascomycota</taxon>
        <taxon>Pezizomycotina</taxon>
        <taxon>Eurotiomycetes</taxon>
        <taxon>Eurotiomycetidae</taxon>
        <taxon>Eurotiales</taxon>
        <taxon>Aspergillaceae</taxon>
        <taxon>Penicillium</taxon>
        <taxon>Penicillium chrysogenum species complex</taxon>
    </lineage>
</organism>
<sequence>MDYLVDMGQWHHESSHSYLAVSGAQADLPRGEGLGNHGPSGRKFSKRPNYDRLGSVVLAQALD</sequence>
<accession>A0ABQ8W3W3</accession>
<evidence type="ECO:0000256" key="1">
    <source>
        <dbReference type="SAM" id="MobiDB-lite"/>
    </source>
</evidence>